<gene>
    <name evidence="2" type="ORF">FPB0191_00976</name>
</gene>
<dbReference type="PANTHER" id="PTHR13696:SF52">
    <property type="entry name" value="PARA FAMILY PROTEIN CT_582"/>
    <property type="match status" value="1"/>
</dbReference>
<dbReference type="InterPro" id="IPR027417">
    <property type="entry name" value="P-loop_NTPase"/>
</dbReference>
<dbReference type="SUPFAM" id="SSF52540">
    <property type="entry name" value="P-loop containing nucleoside triphosphate hydrolases"/>
    <property type="match status" value="1"/>
</dbReference>
<name>A0A0A7S1T2_FRIPE</name>
<dbReference type="STRING" id="1267021.FPB0191_00976"/>
<dbReference type="HOGENOM" id="CLU_072999_0_0_6"/>
<proteinExistence type="predicted"/>
<keyword evidence="3" id="KW-1185">Reference proteome</keyword>
<dbReference type="Gene3D" id="3.40.50.300">
    <property type="entry name" value="P-loop containing nucleotide triphosphate hydrolases"/>
    <property type="match status" value="1"/>
</dbReference>
<dbReference type="CDD" id="cd02042">
    <property type="entry name" value="ParAB_family"/>
    <property type="match status" value="1"/>
</dbReference>
<dbReference type="AlphaFoldDB" id="A0A0A7S1T2"/>
<evidence type="ECO:0000313" key="2">
    <source>
        <dbReference type="EMBL" id="AJA44802.1"/>
    </source>
</evidence>
<sequence length="299" mass="33362">MEKLADIITIADTKGGTTKSTVAVHIAAFCAQSGLKTLLIDFDLEQPTSCSYFPFENEAPCGVYEFIVLHESNLDKLISTTKISNLYAMSSNSVRQEIISNLKSSADSIIRLKSCLKLIQFEYDVIIIDTVGTIDPTVSMAVLAADIVLSPLDPSMPSVKEYLRGTVNNLFKSLIPFKDYGLRLPSIFTFFNRVEESNDCKRIMELFKHSITKLSDVTSLYNLTILNKHIKKQNSYRVAASLGIPSFQSYSENDKTAVHPYKITKQQAQAVIEDIHYLCTNILPSFKANFDAFVLSKIA</sequence>
<dbReference type="InterPro" id="IPR050678">
    <property type="entry name" value="DNA_Partitioning_ATPase"/>
</dbReference>
<protein>
    <submittedName>
        <fullName evidence="2">ATPase involved in chromosome partitioning</fullName>
    </submittedName>
</protein>
<dbReference type="Proteomes" id="UP000030901">
    <property type="component" value="Chromosome"/>
</dbReference>
<dbReference type="EMBL" id="CP009056">
    <property type="protein sequence ID" value="AJA44802.1"/>
    <property type="molecule type" value="Genomic_DNA"/>
</dbReference>
<dbReference type="PANTHER" id="PTHR13696">
    <property type="entry name" value="P-LOOP CONTAINING NUCLEOSIDE TRIPHOSPHATE HYDROLASE"/>
    <property type="match status" value="1"/>
</dbReference>
<dbReference type="Pfam" id="PF13614">
    <property type="entry name" value="AAA_31"/>
    <property type="match status" value="1"/>
</dbReference>
<accession>A0A0A7S1T2</accession>
<organism evidence="2 3">
    <name type="scientific">Frischella perrara</name>
    <dbReference type="NCBI Taxonomy" id="1267021"/>
    <lineage>
        <taxon>Bacteria</taxon>
        <taxon>Pseudomonadati</taxon>
        <taxon>Pseudomonadota</taxon>
        <taxon>Gammaproteobacteria</taxon>
        <taxon>Orbales</taxon>
        <taxon>Orbaceae</taxon>
        <taxon>Frischella</taxon>
    </lineage>
</organism>
<evidence type="ECO:0000259" key="1">
    <source>
        <dbReference type="Pfam" id="PF13614"/>
    </source>
</evidence>
<dbReference type="KEGG" id="fpp:FPB0191_00976"/>
<evidence type="ECO:0000313" key="3">
    <source>
        <dbReference type="Proteomes" id="UP000030901"/>
    </source>
</evidence>
<reference evidence="2 3" key="1">
    <citation type="journal article" date="2014" name="Appl. Environ. Microbiol.">
        <title>Gut symbionts from distinct hosts exhibit genotoxic activity via divergent colibactin biosynthetic pathways.</title>
        <authorList>
            <person name="Engel P."/>
            <person name="Vizcaino M.I."/>
            <person name="Crawford J.M."/>
        </authorList>
    </citation>
    <scope>NUCLEOTIDE SEQUENCE [LARGE SCALE GENOMIC DNA]</scope>
    <source>
        <strain evidence="2 3">PEB0191</strain>
    </source>
</reference>
<dbReference type="RefSeq" id="WP_052236768.1">
    <property type="nucleotide sequence ID" value="NZ_CP009056.1"/>
</dbReference>
<dbReference type="OrthoDB" id="9799330at2"/>
<dbReference type="InterPro" id="IPR025669">
    <property type="entry name" value="AAA_dom"/>
</dbReference>
<feature type="domain" description="AAA" evidence="1">
    <location>
        <begin position="6"/>
        <end position="158"/>
    </location>
</feature>